<reference evidence="3" key="1">
    <citation type="journal article" date="2019" name="Int. J. Syst. Evol. Microbiol.">
        <title>The Global Catalogue of Microorganisms (GCM) 10K type strain sequencing project: providing services to taxonomists for standard genome sequencing and annotation.</title>
        <authorList>
            <consortium name="The Broad Institute Genomics Platform"/>
            <consortium name="The Broad Institute Genome Sequencing Center for Infectious Disease"/>
            <person name="Wu L."/>
            <person name="Ma J."/>
        </authorList>
    </citation>
    <scope>NUCLEOTIDE SEQUENCE [LARGE SCALE GENOMIC DNA]</scope>
    <source>
        <strain evidence="3">CCM 7043</strain>
    </source>
</reference>
<organism evidence="2 3">
    <name type="scientific">Pseudonocardia yunnanensis</name>
    <dbReference type="NCBI Taxonomy" id="58107"/>
    <lineage>
        <taxon>Bacteria</taxon>
        <taxon>Bacillati</taxon>
        <taxon>Actinomycetota</taxon>
        <taxon>Actinomycetes</taxon>
        <taxon>Pseudonocardiales</taxon>
        <taxon>Pseudonocardiaceae</taxon>
        <taxon>Pseudonocardia</taxon>
    </lineage>
</organism>
<accession>A0ABW4ERB5</accession>
<evidence type="ECO:0000256" key="1">
    <source>
        <dbReference type="ARBA" id="ARBA00007068"/>
    </source>
</evidence>
<name>A0ABW4ERB5_9PSEU</name>
<dbReference type="InterPro" id="IPR005321">
    <property type="entry name" value="Peptidase_S58_DmpA"/>
</dbReference>
<comment type="similarity">
    <text evidence="1">Belongs to the peptidase S58 family.</text>
</comment>
<dbReference type="PANTHER" id="PTHR36512">
    <property type="entry name" value="D-AMINOPEPTIDASE"/>
    <property type="match status" value="1"/>
</dbReference>
<dbReference type="Pfam" id="PF03576">
    <property type="entry name" value="Peptidase_S58"/>
    <property type="match status" value="1"/>
</dbReference>
<keyword evidence="3" id="KW-1185">Reference proteome</keyword>
<proteinExistence type="inferred from homology"/>
<dbReference type="InterPro" id="IPR016117">
    <property type="entry name" value="ArgJ-like_dom_sf"/>
</dbReference>
<dbReference type="PANTHER" id="PTHR36512:SF3">
    <property type="entry name" value="BLR5678 PROTEIN"/>
    <property type="match status" value="1"/>
</dbReference>
<protein>
    <submittedName>
        <fullName evidence="2">P1 family peptidase</fullName>
    </submittedName>
</protein>
<evidence type="ECO:0000313" key="3">
    <source>
        <dbReference type="Proteomes" id="UP001597114"/>
    </source>
</evidence>
<comment type="caution">
    <text evidence="2">The sequence shown here is derived from an EMBL/GenBank/DDBJ whole genome shotgun (WGS) entry which is preliminary data.</text>
</comment>
<dbReference type="EMBL" id="JBHUCO010000002">
    <property type="protein sequence ID" value="MFD1516530.1"/>
    <property type="molecule type" value="Genomic_DNA"/>
</dbReference>
<gene>
    <name evidence="2" type="ORF">ACFSJD_03470</name>
</gene>
<dbReference type="Gene3D" id="3.60.70.12">
    <property type="entry name" value="L-amino peptidase D-ALA esterase/amidase"/>
    <property type="match status" value="1"/>
</dbReference>
<dbReference type="RefSeq" id="WP_344726069.1">
    <property type="nucleotide sequence ID" value="NZ_BAAAUS010000036.1"/>
</dbReference>
<dbReference type="Proteomes" id="UP001597114">
    <property type="component" value="Unassembled WGS sequence"/>
</dbReference>
<evidence type="ECO:0000313" key="2">
    <source>
        <dbReference type="EMBL" id="MFD1516530.1"/>
    </source>
</evidence>
<dbReference type="SUPFAM" id="SSF56266">
    <property type="entry name" value="DmpA/ArgJ-like"/>
    <property type="match status" value="1"/>
</dbReference>
<sequence>MRTGPNNALTDVPGLRVGHASLAGRGALSGTTVVVAPPDGAVGGVDLRGWAPGTRETDLLDPGRMVQRVHAVVLTGGSAYGLAAVDGVMARLEAEGYGFAVPGGVVPIVPAAAICDLGRGGDPGVHPDGSAGAAAFDAASTGPVAQGSVGAGTGAVAGGLKGGVGTASTVLDGGAVVAALVVVDSAGSGVDPATGTLRGARAGLPGEFPDEAVDEAGRSALLAAAASPPTVDPATTLAVVATDLALDKAGCARLAAMGHDGLTRAIPAEHTGSDVGVVFGLSTAVGPAPGMLDLFVLHAAAADVVSRAVAHALLAASTVSTDSGSWPGYGDLAIRAVSD</sequence>
<dbReference type="CDD" id="cd02252">
    <property type="entry name" value="nylC_like"/>
    <property type="match status" value="1"/>
</dbReference>